<gene>
    <name evidence="3" type="ORF">P7K49_032388</name>
</gene>
<feature type="transmembrane region" description="Helical" evidence="2">
    <location>
        <begin position="33"/>
        <end position="53"/>
    </location>
</feature>
<organism evidence="3 4">
    <name type="scientific">Saguinus oedipus</name>
    <name type="common">Cotton-top tamarin</name>
    <name type="synonym">Oedipomidas oedipus</name>
    <dbReference type="NCBI Taxonomy" id="9490"/>
    <lineage>
        <taxon>Eukaryota</taxon>
        <taxon>Metazoa</taxon>
        <taxon>Chordata</taxon>
        <taxon>Craniata</taxon>
        <taxon>Vertebrata</taxon>
        <taxon>Euteleostomi</taxon>
        <taxon>Mammalia</taxon>
        <taxon>Eutheria</taxon>
        <taxon>Euarchontoglires</taxon>
        <taxon>Primates</taxon>
        <taxon>Haplorrhini</taxon>
        <taxon>Platyrrhini</taxon>
        <taxon>Cebidae</taxon>
        <taxon>Callitrichinae</taxon>
        <taxon>Saguinus</taxon>
    </lineage>
</organism>
<evidence type="ECO:0000256" key="2">
    <source>
        <dbReference type="SAM" id="Phobius"/>
    </source>
</evidence>
<dbReference type="Proteomes" id="UP001266305">
    <property type="component" value="Unassembled WGS sequence"/>
</dbReference>
<comment type="caution">
    <text evidence="3">The sequence shown here is derived from an EMBL/GenBank/DDBJ whole genome shotgun (WGS) entry which is preliminary data.</text>
</comment>
<accession>A0ABQ9U001</accession>
<keyword evidence="2" id="KW-0472">Membrane</keyword>
<proteinExistence type="predicted"/>
<reference evidence="3 4" key="1">
    <citation type="submission" date="2023-05" db="EMBL/GenBank/DDBJ databases">
        <title>B98-5 Cell Line De Novo Hybrid Assembly: An Optical Mapping Approach.</title>
        <authorList>
            <person name="Kananen K."/>
            <person name="Auerbach J.A."/>
            <person name="Kautto E."/>
            <person name="Blachly J.S."/>
        </authorList>
    </citation>
    <scope>NUCLEOTIDE SEQUENCE [LARGE SCALE GENOMIC DNA]</scope>
    <source>
        <strain evidence="3">B95-8</strain>
        <tissue evidence="3">Cell line</tissue>
    </source>
</reference>
<keyword evidence="2" id="KW-1133">Transmembrane helix</keyword>
<name>A0ABQ9U001_SAGOE</name>
<keyword evidence="2" id="KW-0812">Transmembrane</keyword>
<protein>
    <submittedName>
        <fullName evidence="3">Uncharacterized protein</fullName>
    </submittedName>
</protein>
<feature type="region of interest" description="Disordered" evidence="1">
    <location>
        <begin position="1"/>
        <end position="23"/>
    </location>
</feature>
<sequence>MLQATQKQATCWVPGPTKQGPRGQMLQATQKQFQLYSVYFLLLFTIYFLGAVLDGLRHCQRGRHQPLPLAQDLRSPAEEKAALALSVQDKDLRSLPPAQSPRLSPEDDLGAAGPGSGEQRQSDLAPAPQAAGFLSPVPAPSTHTLGPAQASGPDSAAETCPQLAVHPPGVGTLGLQCRLSVGVQNVSQ</sequence>
<keyword evidence="4" id="KW-1185">Reference proteome</keyword>
<feature type="region of interest" description="Disordered" evidence="1">
    <location>
        <begin position="85"/>
        <end position="172"/>
    </location>
</feature>
<dbReference type="EMBL" id="JASSZA010000018">
    <property type="protein sequence ID" value="KAK2089722.1"/>
    <property type="molecule type" value="Genomic_DNA"/>
</dbReference>
<evidence type="ECO:0000313" key="3">
    <source>
        <dbReference type="EMBL" id="KAK2089722.1"/>
    </source>
</evidence>
<evidence type="ECO:0000313" key="4">
    <source>
        <dbReference type="Proteomes" id="UP001266305"/>
    </source>
</evidence>
<evidence type="ECO:0000256" key="1">
    <source>
        <dbReference type="SAM" id="MobiDB-lite"/>
    </source>
</evidence>